<dbReference type="OrthoDB" id="6375668at2759"/>
<gene>
    <name evidence="11" type="ORF">DGAL_LOCUS11016</name>
</gene>
<feature type="binding site" description="axial binding residue" evidence="9">
    <location>
        <position position="80"/>
    </location>
    <ligand>
        <name>heme</name>
        <dbReference type="ChEBI" id="CHEBI:30413"/>
    </ligand>
    <ligandPart>
        <name>Fe</name>
        <dbReference type="ChEBI" id="CHEBI:18248"/>
    </ligandPart>
</feature>
<keyword evidence="7 10" id="KW-0503">Monooxygenase</keyword>
<evidence type="ECO:0000256" key="3">
    <source>
        <dbReference type="ARBA" id="ARBA00022617"/>
    </source>
</evidence>
<dbReference type="AlphaFoldDB" id="A0A8J2RUY8"/>
<reference evidence="11" key="1">
    <citation type="submission" date="2021-11" db="EMBL/GenBank/DDBJ databases">
        <authorList>
            <person name="Schell T."/>
        </authorList>
    </citation>
    <scope>NUCLEOTIDE SEQUENCE</scope>
    <source>
        <strain evidence="11">M5</strain>
    </source>
</reference>
<dbReference type="PRINTS" id="PR00465">
    <property type="entry name" value="EP450IV"/>
</dbReference>
<dbReference type="InterPro" id="IPR002403">
    <property type="entry name" value="Cyt_P450_E_grp-IV"/>
</dbReference>
<evidence type="ECO:0000256" key="6">
    <source>
        <dbReference type="ARBA" id="ARBA00023004"/>
    </source>
</evidence>
<evidence type="ECO:0000256" key="7">
    <source>
        <dbReference type="ARBA" id="ARBA00023033"/>
    </source>
</evidence>
<accession>A0A8J2RUY8</accession>
<dbReference type="PROSITE" id="PS00086">
    <property type="entry name" value="CYTOCHROME_P450"/>
    <property type="match status" value="1"/>
</dbReference>
<evidence type="ECO:0000313" key="12">
    <source>
        <dbReference type="Proteomes" id="UP000789390"/>
    </source>
</evidence>
<dbReference type="Gene3D" id="1.10.630.10">
    <property type="entry name" value="Cytochrome P450"/>
    <property type="match status" value="1"/>
</dbReference>
<dbReference type="InterPro" id="IPR036396">
    <property type="entry name" value="Cyt_P450_sf"/>
</dbReference>
<organism evidence="11 12">
    <name type="scientific">Daphnia galeata</name>
    <dbReference type="NCBI Taxonomy" id="27404"/>
    <lineage>
        <taxon>Eukaryota</taxon>
        <taxon>Metazoa</taxon>
        <taxon>Ecdysozoa</taxon>
        <taxon>Arthropoda</taxon>
        <taxon>Crustacea</taxon>
        <taxon>Branchiopoda</taxon>
        <taxon>Diplostraca</taxon>
        <taxon>Cladocera</taxon>
        <taxon>Anomopoda</taxon>
        <taxon>Daphniidae</taxon>
        <taxon>Daphnia</taxon>
    </lineage>
</organism>
<evidence type="ECO:0000256" key="8">
    <source>
        <dbReference type="ARBA" id="ARBA00043906"/>
    </source>
</evidence>
<dbReference type="GO" id="GO:0016705">
    <property type="term" value="F:oxidoreductase activity, acting on paired donors, with incorporation or reduction of molecular oxygen"/>
    <property type="evidence" value="ECO:0007669"/>
    <property type="project" value="InterPro"/>
</dbReference>
<evidence type="ECO:0000256" key="1">
    <source>
        <dbReference type="ARBA" id="ARBA00003690"/>
    </source>
</evidence>
<sequence length="135" mass="15576">MAMKCPLRIKKKWIKMSPLSYNGIHVKKGTVVTVPAFALHYDEEYYPDPHTFNPDRWDSENEIKPNPYAYVPFGMGPRNCVGLRFAMEEMKIALCAMVLKFRFFPVPETPDELEFEMGLFNVIQHTSATVGVESR</sequence>
<evidence type="ECO:0000256" key="10">
    <source>
        <dbReference type="RuleBase" id="RU000461"/>
    </source>
</evidence>
<evidence type="ECO:0000313" key="11">
    <source>
        <dbReference type="EMBL" id="CAH0107691.1"/>
    </source>
</evidence>
<dbReference type="GO" id="GO:0005789">
    <property type="term" value="C:endoplasmic reticulum membrane"/>
    <property type="evidence" value="ECO:0007669"/>
    <property type="project" value="UniProtKB-SubCell"/>
</dbReference>
<dbReference type="GO" id="GO:0020037">
    <property type="term" value="F:heme binding"/>
    <property type="evidence" value="ECO:0007669"/>
    <property type="project" value="InterPro"/>
</dbReference>
<comment type="similarity">
    <text evidence="2 10">Belongs to the cytochrome P450 family.</text>
</comment>
<evidence type="ECO:0000256" key="5">
    <source>
        <dbReference type="ARBA" id="ARBA00023002"/>
    </source>
</evidence>
<dbReference type="GO" id="GO:0008395">
    <property type="term" value="F:steroid hydroxylase activity"/>
    <property type="evidence" value="ECO:0007669"/>
    <property type="project" value="TreeGrafter"/>
</dbReference>
<comment type="function">
    <text evidence="1">May be involved in the metabolism of insect hormones and in the breakdown of synthetic insecticides.</text>
</comment>
<keyword evidence="3 9" id="KW-0349">Heme</keyword>
<proteinExistence type="inferred from homology"/>
<comment type="function">
    <text evidence="8">Cytochromes P450 are a group of heme-thiolate monooxygenases. They oxidize a variety of structurally unrelated compounds, including steroids, fatty acids, and xenobiotics.</text>
</comment>
<dbReference type="Pfam" id="PF00067">
    <property type="entry name" value="p450"/>
    <property type="match status" value="1"/>
</dbReference>
<evidence type="ECO:0000256" key="2">
    <source>
        <dbReference type="ARBA" id="ARBA00010617"/>
    </source>
</evidence>
<keyword evidence="5 10" id="KW-0560">Oxidoreductase</keyword>
<comment type="caution">
    <text evidence="11">The sequence shown here is derived from an EMBL/GenBank/DDBJ whole genome shotgun (WGS) entry which is preliminary data.</text>
</comment>
<dbReference type="PANTHER" id="PTHR24302">
    <property type="entry name" value="CYTOCHROME P450 FAMILY 3"/>
    <property type="match status" value="1"/>
</dbReference>
<dbReference type="PANTHER" id="PTHR24302:SF15">
    <property type="entry name" value="FATTY-ACID PEROXYGENASE"/>
    <property type="match status" value="1"/>
</dbReference>
<evidence type="ECO:0000256" key="9">
    <source>
        <dbReference type="PIRSR" id="PIRSR602403-1"/>
    </source>
</evidence>
<dbReference type="InterPro" id="IPR017972">
    <property type="entry name" value="Cyt_P450_CS"/>
</dbReference>
<protein>
    <submittedName>
        <fullName evidence="11">Uncharacterized protein</fullName>
    </submittedName>
</protein>
<dbReference type="InterPro" id="IPR001128">
    <property type="entry name" value="Cyt_P450"/>
</dbReference>
<keyword evidence="12" id="KW-1185">Reference proteome</keyword>
<dbReference type="Proteomes" id="UP000789390">
    <property type="component" value="Unassembled WGS sequence"/>
</dbReference>
<evidence type="ECO:0000256" key="4">
    <source>
        <dbReference type="ARBA" id="ARBA00022723"/>
    </source>
</evidence>
<dbReference type="GO" id="GO:0005506">
    <property type="term" value="F:iron ion binding"/>
    <property type="evidence" value="ECO:0007669"/>
    <property type="project" value="InterPro"/>
</dbReference>
<name>A0A8J2RUY8_9CRUS</name>
<dbReference type="EMBL" id="CAKKLH010000278">
    <property type="protein sequence ID" value="CAH0107691.1"/>
    <property type="molecule type" value="Genomic_DNA"/>
</dbReference>
<keyword evidence="4 9" id="KW-0479">Metal-binding</keyword>
<comment type="cofactor">
    <cofactor evidence="9">
        <name>heme</name>
        <dbReference type="ChEBI" id="CHEBI:30413"/>
    </cofactor>
</comment>
<dbReference type="SUPFAM" id="SSF48264">
    <property type="entry name" value="Cytochrome P450"/>
    <property type="match status" value="1"/>
</dbReference>
<dbReference type="InterPro" id="IPR050705">
    <property type="entry name" value="Cytochrome_P450_3A"/>
</dbReference>
<keyword evidence="6 9" id="KW-0408">Iron</keyword>